<organism evidence="3 4">
    <name type="scientific">Pseudomarimonas salicorniae</name>
    <dbReference type="NCBI Taxonomy" id="2933270"/>
    <lineage>
        <taxon>Bacteria</taxon>
        <taxon>Pseudomonadati</taxon>
        <taxon>Pseudomonadota</taxon>
        <taxon>Gammaproteobacteria</taxon>
        <taxon>Lysobacterales</taxon>
        <taxon>Lysobacteraceae</taxon>
        <taxon>Pseudomarimonas</taxon>
    </lineage>
</organism>
<dbReference type="InterPro" id="IPR002035">
    <property type="entry name" value="VWF_A"/>
</dbReference>
<proteinExistence type="predicted"/>
<gene>
    <name evidence="3" type="ORF">M0G41_12890</name>
</gene>
<evidence type="ECO:0000256" key="1">
    <source>
        <dbReference type="SAM" id="Phobius"/>
    </source>
</evidence>
<evidence type="ECO:0000313" key="4">
    <source>
        <dbReference type="Proteomes" id="UP001431449"/>
    </source>
</evidence>
<feature type="domain" description="VWFA" evidence="2">
    <location>
        <begin position="89"/>
        <end position="283"/>
    </location>
</feature>
<dbReference type="InterPro" id="IPR033881">
    <property type="entry name" value="vWA_BatA_type"/>
</dbReference>
<sequence length="331" mass="36066">MELAAPWALTLLPLPWLLAWRRSEGSQRIAAGAIRWPHWKEVSALAAKLAPRRNFPGWLPGLAWLLLCLAAARPVEWSEQMPTQRSGRELMLAVDVSGSMAADDMVIGGRRVDRLTAVKAVAGDFLERRQGDRVGLILFGQQAFLMTPLTLDLASVRYQLDTSAIGLAGRETAIGDAIGLAVKRLRERPEAERVLVLLTDGVNTAGALDPESATQLAVQHGLRVHTIGMGSEDGGRSGLFGLMMPATGAEIDEAMLTSIAERTGGRYFRARNARELAEIYAELDRLEPLPESASPVRLQRERFMLPLAAGLAVLMLAWALPRWPRKTGQGA</sequence>
<accession>A0ABT0GJ53</accession>
<feature type="transmembrane region" description="Helical" evidence="1">
    <location>
        <begin position="303"/>
        <end position="320"/>
    </location>
</feature>
<dbReference type="InterPro" id="IPR050768">
    <property type="entry name" value="UPF0353/GerABKA_families"/>
</dbReference>
<evidence type="ECO:0000259" key="2">
    <source>
        <dbReference type="PROSITE" id="PS50234"/>
    </source>
</evidence>
<dbReference type="RefSeq" id="WP_248210053.1">
    <property type="nucleotide sequence ID" value="NZ_JALNMH010000010.1"/>
</dbReference>
<keyword evidence="4" id="KW-1185">Reference proteome</keyword>
<keyword evidence="1" id="KW-1133">Transmembrane helix</keyword>
<dbReference type="SMART" id="SM00327">
    <property type="entry name" value="VWA"/>
    <property type="match status" value="1"/>
</dbReference>
<name>A0ABT0GJ53_9GAMM</name>
<keyword evidence="1" id="KW-0812">Transmembrane</keyword>
<dbReference type="CDD" id="cd01467">
    <property type="entry name" value="vWA_BatA_type"/>
    <property type="match status" value="1"/>
</dbReference>
<reference evidence="3" key="1">
    <citation type="submission" date="2022-04" db="EMBL/GenBank/DDBJ databases">
        <title>Lysobacter sp. CAU 1642 isolated from sea sand.</title>
        <authorList>
            <person name="Kim W."/>
        </authorList>
    </citation>
    <scope>NUCLEOTIDE SEQUENCE</scope>
    <source>
        <strain evidence="3">CAU 1642</strain>
    </source>
</reference>
<dbReference type="PROSITE" id="PS50234">
    <property type="entry name" value="VWFA"/>
    <property type="match status" value="1"/>
</dbReference>
<dbReference type="Pfam" id="PF13519">
    <property type="entry name" value="VWA_2"/>
    <property type="match status" value="1"/>
</dbReference>
<keyword evidence="1" id="KW-0472">Membrane</keyword>
<evidence type="ECO:0000313" key="3">
    <source>
        <dbReference type="EMBL" id="MCK7594562.1"/>
    </source>
</evidence>
<protein>
    <submittedName>
        <fullName evidence="3">VWA domain-containing protein</fullName>
    </submittedName>
</protein>
<dbReference type="PANTHER" id="PTHR22550">
    <property type="entry name" value="SPORE GERMINATION PROTEIN"/>
    <property type="match status" value="1"/>
</dbReference>
<dbReference type="PANTHER" id="PTHR22550:SF18">
    <property type="entry name" value="VWFA DOMAIN-CONTAINING PROTEIN"/>
    <property type="match status" value="1"/>
</dbReference>
<dbReference type="InterPro" id="IPR036465">
    <property type="entry name" value="vWFA_dom_sf"/>
</dbReference>
<dbReference type="Gene3D" id="3.40.50.410">
    <property type="entry name" value="von Willebrand factor, type A domain"/>
    <property type="match status" value="1"/>
</dbReference>
<comment type="caution">
    <text evidence="3">The sequence shown here is derived from an EMBL/GenBank/DDBJ whole genome shotgun (WGS) entry which is preliminary data.</text>
</comment>
<dbReference type="EMBL" id="JALNMH010000010">
    <property type="protein sequence ID" value="MCK7594562.1"/>
    <property type="molecule type" value="Genomic_DNA"/>
</dbReference>
<dbReference type="Proteomes" id="UP001431449">
    <property type="component" value="Unassembled WGS sequence"/>
</dbReference>
<dbReference type="SUPFAM" id="SSF53300">
    <property type="entry name" value="vWA-like"/>
    <property type="match status" value="1"/>
</dbReference>